<organism evidence="1 2">
    <name type="scientific">Microcoleus anatoxicus PTRS2</name>
    <dbReference type="NCBI Taxonomy" id="2705321"/>
    <lineage>
        <taxon>Bacteria</taxon>
        <taxon>Bacillati</taxon>
        <taxon>Cyanobacteriota</taxon>
        <taxon>Cyanophyceae</taxon>
        <taxon>Oscillatoriophycideae</taxon>
        <taxon>Oscillatoriales</taxon>
        <taxon>Microcoleaceae</taxon>
        <taxon>Microcoleus</taxon>
        <taxon>Microcoleus anatoxicus</taxon>
    </lineage>
</organism>
<gene>
    <name evidence="1" type="ORF">WMG39_21630</name>
</gene>
<evidence type="ECO:0000313" key="2">
    <source>
        <dbReference type="Proteomes" id="UP001384579"/>
    </source>
</evidence>
<dbReference type="EMBL" id="JBBLXS010000358">
    <property type="protein sequence ID" value="MEK0187433.1"/>
    <property type="molecule type" value="Genomic_DNA"/>
</dbReference>
<proteinExistence type="predicted"/>
<evidence type="ECO:0000313" key="1">
    <source>
        <dbReference type="EMBL" id="MEK0187433.1"/>
    </source>
</evidence>
<protein>
    <submittedName>
        <fullName evidence="1">Uncharacterized protein</fullName>
    </submittedName>
</protein>
<keyword evidence="2" id="KW-1185">Reference proteome</keyword>
<dbReference type="RefSeq" id="WP_340541805.1">
    <property type="nucleotide sequence ID" value="NZ_JBBLXS010000358.1"/>
</dbReference>
<comment type="caution">
    <text evidence="1">The sequence shown here is derived from an EMBL/GenBank/DDBJ whole genome shotgun (WGS) entry which is preliminary data.</text>
</comment>
<reference evidence="1 2" key="1">
    <citation type="journal article" date="2020" name="Harmful Algae">
        <title>Molecular and morphological characterization of a novel dihydroanatoxin-a producing Microcoleus species (cyanobacteria) from the Russian River, California, USA.</title>
        <authorList>
            <person name="Conklin K.Y."/>
            <person name="Stancheva R."/>
            <person name="Otten T.G."/>
            <person name="Fadness R."/>
            <person name="Boyer G.L."/>
            <person name="Read B."/>
            <person name="Zhang X."/>
            <person name="Sheath R.G."/>
        </authorList>
    </citation>
    <scope>NUCLEOTIDE SEQUENCE [LARGE SCALE GENOMIC DNA]</scope>
    <source>
        <strain evidence="1 2">PTRS2</strain>
    </source>
</reference>
<accession>A0ABU8YTB1</accession>
<name>A0ABU8YTB1_9CYAN</name>
<sequence length="54" mass="5786">MVFFDELQVDVVGGAIGVIEFATVDAEELQGLVEVDFGDLSGDADNSGLYRSLY</sequence>
<dbReference type="Proteomes" id="UP001384579">
    <property type="component" value="Unassembled WGS sequence"/>
</dbReference>